<protein>
    <submittedName>
        <fullName evidence="2">Uncharacterized protein</fullName>
    </submittedName>
</protein>
<evidence type="ECO:0000313" key="2">
    <source>
        <dbReference type="EMBL" id="KAG9327634.1"/>
    </source>
</evidence>
<feature type="region of interest" description="Disordered" evidence="1">
    <location>
        <begin position="337"/>
        <end position="361"/>
    </location>
</feature>
<feature type="compositionally biased region" description="Polar residues" evidence="1">
    <location>
        <begin position="81"/>
        <end position="94"/>
    </location>
</feature>
<sequence>MAPPKKEKMPSMKELQDLLALLDAEGGLAIGGGGEEAESANLDELYEDSYFHAILHNNIQELSIGVAHSDPRQDTAEEKSAPSQNQEEQQQETRPSGERTEFKVLQLPKECSWGDDHEALSSQLLVRTGYATVLSALTQSSASTAQSIFVAAGSPGIGKSCLAYYLALKLFEAGHDVVVSDPMFTNALIDRQYSSCYSPHLEKHSAIFQAITSAPSAAGSPTASKKATWWICDDGFLPVKGTKCQVVVSCATSTVNKDIEVIRKKNKLPLPVQFQIPQWSMDEIKAGLLVSLASVTSSGTTPIAITKEQEAVLESLFSKYKGNPKRIFAWVKANWVSDGSSSQKSSKTKTKSKLKSKATKQ</sequence>
<evidence type="ECO:0000313" key="3">
    <source>
        <dbReference type="Proteomes" id="UP000717515"/>
    </source>
</evidence>
<feature type="compositionally biased region" description="Basic residues" evidence="1">
    <location>
        <begin position="346"/>
        <end position="361"/>
    </location>
</feature>
<name>A0A9P8IF51_MORAP</name>
<organism evidence="2 3">
    <name type="scientific">Mortierella alpina</name>
    <name type="common">Oleaginous fungus</name>
    <name type="synonym">Mortierella renispora</name>
    <dbReference type="NCBI Taxonomy" id="64518"/>
    <lineage>
        <taxon>Eukaryota</taxon>
        <taxon>Fungi</taxon>
        <taxon>Fungi incertae sedis</taxon>
        <taxon>Mucoromycota</taxon>
        <taxon>Mortierellomycotina</taxon>
        <taxon>Mortierellomycetes</taxon>
        <taxon>Mortierellales</taxon>
        <taxon>Mortierellaceae</taxon>
        <taxon>Mortierella</taxon>
    </lineage>
</organism>
<proteinExistence type="predicted"/>
<accession>A0A9P8IF51</accession>
<gene>
    <name evidence="2" type="ORF">KVV02_006338</name>
</gene>
<evidence type="ECO:0000256" key="1">
    <source>
        <dbReference type="SAM" id="MobiDB-lite"/>
    </source>
</evidence>
<feature type="region of interest" description="Disordered" evidence="1">
    <location>
        <begin position="70"/>
        <end position="100"/>
    </location>
</feature>
<dbReference type="EMBL" id="JAIFTL010000002">
    <property type="protein sequence ID" value="KAG9327634.1"/>
    <property type="molecule type" value="Genomic_DNA"/>
</dbReference>
<reference evidence="2" key="1">
    <citation type="submission" date="2021-07" db="EMBL/GenBank/DDBJ databases">
        <title>Draft genome of Mortierella alpina, strain LL118, isolated from an aspen leaf litter sample.</title>
        <authorList>
            <person name="Yang S."/>
            <person name="Vinatzer B.A."/>
        </authorList>
    </citation>
    <scope>NUCLEOTIDE SEQUENCE</scope>
    <source>
        <strain evidence="2">LL118</strain>
    </source>
</reference>
<comment type="caution">
    <text evidence="2">The sequence shown here is derived from an EMBL/GenBank/DDBJ whole genome shotgun (WGS) entry which is preliminary data.</text>
</comment>
<feature type="compositionally biased region" description="Basic and acidic residues" evidence="1">
    <location>
        <begin position="70"/>
        <end position="80"/>
    </location>
</feature>
<dbReference type="AlphaFoldDB" id="A0A9P8IF51"/>
<dbReference type="Proteomes" id="UP000717515">
    <property type="component" value="Unassembled WGS sequence"/>
</dbReference>